<accession>A0A0C4DUS8</accession>
<gene>
    <name evidence="12" type="ORF">MAPG_03721</name>
</gene>
<keyword evidence="12" id="KW-0396">Initiation factor</keyword>
<dbReference type="SMART" id="SM00385">
    <property type="entry name" value="CYCLIN"/>
    <property type="match status" value="2"/>
</dbReference>
<feature type="domain" description="TFIIB-type" evidence="11">
    <location>
        <begin position="19"/>
        <end position="51"/>
    </location>
</feature>
<evidence type="ECO:0000313" key="13">
    <source>
        <dbReference type="EnsemblFungi" id="MAPG_03721T0"/>
    </source>
</evidence>
<dbReference type="InterPro" id="IPR013150">
    <property type="entry name" value="TFIIB_cyclin"/>
</dbReference>
<evidence type="ECO:0000256" key="5">
    <source>
        <dbReference type="ARBA" id="ARBA00023163"/>
    </source>
</evidence>
<reference evidence="13" key="4">
    <citation type="journal article" date="2015" name="G3 (Bethesda)">
        <title>Genome sequences of three phytopathogenic species of the Magnaporthaceae family of fungi.</title>
        <authorList>
            <person name="Okagaki L.H."/>
            <person name="Nunes C.C."/>
            <person name="Sailsbery J."/>
            <person name="Clay B."/>
            <person name="Brown D."/>
            <person name="John T."/>
            <person name="Oh Y."/>
            <person name="Young N."/>
            <person name="Fitzgerald M."/>
            <person name="Haas B.J."/>
            <person name="Zeng Q."/>
            <person name="Young S."/>
            <person name="Adiconis X."/>
            <person name="Fan L."/>
            <person name="Levin J.Z."/>
            <person name="Mitchell T.K."/>
            <person name="Okubara P.A."/>
            <person name="Farman M.L."/>
            <person name="Kohn L.M."/>
            <person name="Birren B."/>
            <person name="Ma L.-J."/>
            <person name="Dean R.A."/>
        </authorList>
    </citation>
    <scope>NUCLEOTIDE SEQUENCE</scope>
    <source>
        <strain evidence="13">ATCC 64411 / 73-15</strain>
    </source>
</reference>
<feature type="region of interest" description="Disordered" evidence="10">
    <location>
        <begin position="94"/>
        <end position="121"/>
    </location>
</feature>
<evidence type="ECO:0000313" key="12">
    <source>
        <dbReference type="EMBL" id="KLU84682.1"/>
    </source>
</evidence>
<dbReference type="InterPro" id="IPR036915">
    <property type="entry name" value="Cyclin-like_sf"/>
</dbReference>
<dbReference type="SUPFAM" id="SSF57783">
    <property type="entry name" value="Zinc beta-ribbon"/>
    <property type="match status" value="1"/>
</dbReference>
<dbReference type="PRINTS" id="PR00685">
    <property type="entry name" value="TIFACTORIIB"/>
</dbReference>
<keyword evidence="9" id="KW-0862">Zinc</keyword>
<feature type="compositionally biased region" description="Polar residues" evidence="10">
    <location>
        <begin position="96"/>
        <end position="115"/>
    </location>
</feature>
<dbReference type="SUPFAM" id="SSF47954">
    <property type="entry name" value="Cyclin-like"/>
    <property type="match status" value="2"/>
</dbReference>
<organism evidence="13 14">
    <name type="scientific">Magnaporthiopsis poae (strain ATCC 64411 / 73-15)</name>
    <name type="common">Kentucky bluegrass fungus</name>
    <name type="synonym">Magnaporthe poae</name>
    <dbReference type="NCBI Taxonomy" id="644358"/>
    <lineage>
        <taxon>Eukaryota</taxon>
        <taxon>Fungi</taxon>
        <taxon>Dikarya</taxon>
        <taxon>Ascomycota</taxon>
        <taxon>Pezizomycotina</taxon>
        <taxon>Sordariomycetes</taxon>
        <taxon>Sordariomycetidae</taxon>
        <taxon>Magnaporthales</taxon>
        <taxon>Magnaporthaceae</taxon>
        <taxon>Magnaporthiopsis</taxon>
    </lineage>
</organism>
<dbReference type="InterPro" id="IPR013137">
    <property type="entry name" value="Znf_TFIIB"/>
</dbReference>
<dbReference type="Gene3D" id="1.10.472.170">
    <property type="match status" value="1"/>
</dbReference>
<dbReference type="OrthoDB" id="25790at2759"/>
<dbReference type="PROSITE" id="PS00782">
    <property type="entry name" value="TFIIB"/>
    <property type="match status" value="2"/>
</dbReference>
<dbReference type="GO" id="GO:0051123">
    <property type="term" value="P:RNA polymerase II preinitiation complex assembly"/>
    <property type="evidence" value="ECO:0007669"/>
    <property type="project" value="EnsemblFungi"/>
</dbReference>
<reference evidence="13" key="5">
    <citation type="submission" date="2015-06" db="UniProtKB">
        <authorList>
            <consortium name="EnsemblFungi"/>
        </authorList>
    </citation>
    <scope>IDENTIFICATION</scope>
    <source>
        <strain evidence="13">ATCC 64411</strain>
    </source>
</reference>
<comment type="similarity">
    <text evidence="1">Belongs to the TFIIB family.</text>
</comment>
<dbReference type="Pfam" id="PF00382">
    <property type="entry name" value="TFIIB"/>
    <property type="match status" value="2"/>
</dbReference>
<dbReference type="Proteomes" id="UP000011715">
    <property type="component" value="Unassembled WGS sequence"/>
</dbReference>
<dbReference type="eggNOG" id="KOG1597">
    <property type="taxonomic scope" value="Eukaryota"/>
</dbReference>
<dbReference type="PANTHER" id="PTHR11618:SF13">
    <property type="entry name" value="TRANSCRIPTION INITIATION FACTOR IIB"/>
    <property type="match status" value="1"/>
</dbReference>
<protein>
    <recommendedName>
        <fullName evidence="2">Transcription initiation factor IIB</fullName>
    </recommendedName>
    <alternativeName>
        <fullName evidence="6">General transcription factor TFIIB</fullName>
    </alternativeName>
</protein>
<comment type="function">
    <text evidence="7">General factor that plays a major role in the activation of eukaryotic genes transcribed by RNA polymerase II.</text>
</comment>
<dbReference type="InterPro" id="IPR013763">
    <property type="entry name" value="Cyclin-like_dom"/>
</dbReference>
<dbReference type="GO" id="GO:0003743">
    <property type="term" value="F:translation initiation factor activity"/>
    <property type="evidence" value="ECO:0007669"/>
    <property type="project" value="UniProtKB-KW"/>
</dbReference>
<keyword evidence="4" id="KW-0805">Transcription regulation</keyword>
<name>A0A0C4DUS8_MAGP6</name>
<dbReference type="GO" id="GO:0008270">
    <property type="term" value="F:zinc ion binding"/>
    <property type="evidence" value="ECO:0007669"/>
    <property type="project" value="UniProtKB-KW"/>
</dbReference>
<dbReference type="STRING" id="644358.A0A0C4DUS8"/>
<dbReference type="PROSITE" id="PS51134">
    <property type="entry name" value="ZF_TFIIB"/>
    <property type="match status" value="1"/>
</dbReference>
<evidence type="ECO:0000256" key="7">
    <source>
        <dbReference type="ARBA" id="ARBA00056616"/>
    </source>
</evidence>
<proteinExistence type="inferred from homology"/>
<dbReference type="CDD" id="cd20551">
    <property type="entry name" value="CYCLIN_TFIIB_rpt1"/>
    <property type="match status" value="1"/>
</dbReference>
<dbReference type="EnsemblFungi" id="MAPG_03721T0">
    <property type="protein sequence ID" value="MAPG_03721T0"/>
    <property type="gene ID" value="MAPG_03721"/>
</dbReference>
<reference evidence="14" key="1">
    <citation type="submission" date="2010-05" db="EMBL/GenBank/DDBJ databases">
        <title>The genome sequence of Magnaporthe poae strain ATCC 64411.</title>
        <authorList>
            <person name="Ma L.-J."/>
            <person name="Dead R."/>
            <person name="Young S."/>
            <person name="Zeng Q."/>
            <person name="Koehrsen M."/>
            <person name="Alvarado L."/>
            <person name="Berlin A."/>
            <person name="Chapman S.B."/>
            <person name="Chen Z."/>
            <person name="Freedman E."/>
            <person name="Gellesch M."/>
            <person name="Goldberg J."/>
            <person name="Griggs A."/>
            <person name="Gujja S."/>
            <person name="Heilman E.R."/>
            <person name="Heiman D."/>
            <person name="Hepburn T."/>
            <person name="Howarth C."/>
            <person name="Jen D."/>
            <person name="Larson L."/>
            <person name="Mehta T."/>
            <person name="Neiman D."/>
            <person name="Pearson M."/>
            <person name="Roberts A."/>
            <person name="Saif S."/>
            <person name="Shea T."/>
            <person name="Shenoy N."/>
            <person name="Sisk P."/>
            <person name="Stolte C."/>
            <person name="Sykes S."/>
            <person name="Walk T."/>
            <person name="White J."/>
            <person name="Yandava C."/>
            <person name="Haas B."/>
            <person name="Nusbaum C."/>
            <person name="Birren B."/>
        </authorList>
    </citation>
    <scope>NUCLEOTIDE SEQUENCE [LARGE SCALE GENOMIC DNA]</scope>
    <source>
        <strain evidence="14">ATCC 64411 / 73-15</strain>
    </source>
</reference>
<evidence type="ECO:0000256" key="4">
    <source>
        <dbReference type="ARBA" id="ARBA00023015"/>
    </source>
</evidence>
<dbReference type="InterPro" id="IPR000812">
    <property type="entry name" value="TFIIB"/>
</dbReference>
<dbReference type="EMBL" id="ADBL01000884">
    <property type="status" value="NOT_ANNOTATED_CDS"/>
    <property type="molecule type" value="Genomic_DNA"/>
</dbReference>
<dbReference type="PANTHER" id="PTHR11618">
    <property type="entry name" value="TRANSCRIPTION INITIATION FACTOR IIB-RELATED"/>
    <property type="match status" value="1"/>
</dbReference>
<comment type="subunit">
    <text evidence="8">Associates with TFIID-IIA (DA complex) to form TFIID-IIA-IIB (DAB-complex) which is then recognized by polymerase II.</text>
</comment>
<keyword evidence="12" id="KW-0648">Protein biosynthesis</keyword>
<evidence type="ECO:0000256" key="10">
    <source>
        <dbReference type="SAM" id="MobiDB-lite"/>
    </source>
</evidence>
<dbReference type="OMA" id="DHDQRMK"/>
<evidence type="ECO:0000259" key="11">
    <source>
        <dbReference type="PROSITE" id="PS51134"/>
    </source>
</evidence>
<dbReference type="GO" id="GO:0005634">
    <property type="term" value="C:nucleus"/>
    <property type="evidence" value="ECO:0007669"/>
    <property type="project" value="TreeGrafter"/>
</dbReference>
<dbReference type="VEuPathDB" id="FungiDB:MAPG_03721"/>
<keyword evidence="3" id="KW-0677">Repeat</keyword>
<dbReference type="GO" id="GO:0016251">
    <property type="term" value="F:RNA polymerase II general transcription initiation factor activity"/>
    <property type="evidence" value="ECO:0007669"/>
    <property type="project" value="EnsemblFungi"/>
</dbReference>
<dbReference type="InterPro" id="IPR023486">
    <property type="entry name" value="TFIIB_CS"/>
</dbReference>
<reference evidence="12" key="2">
    <citation type="submission" date="2010-05" db="EMBL/GenBank/DDBJ databases">
        <title>The Genome Sequence of Magnaporthe poae strain ATCC 64411.</title>
        <authorList>
            <consortium name="The Broad Institute Genome Sequencing Platform"/>
            <consortium name="Broad Institute Genome Sequencing Center for Infectious Disease"/>
            <person name="Ma L.-J."/>
            <person name="Dead R."/>
            <person name="Young S."/>
            <person name="Zeng Q."/>
            <person name="Koehrsen M."/>
            <person name="Alvarado L."/>
            <person name="Berlin A."/>
            <person name="Chapman S.B."/>
            <person name="Chen Z."/>
            <person name="Freedman E."/>
            <person name="Gellesch M."/>
            <person name="Goldberg J."/>
            <person name="Griggs A."/>
            <person name="Gujja S."/>
            <person name="Heilman E.R."/>
            <person name="Heiman D."/>
            <person name="Hepburn T."/>
            <person name="Howarth C."/>
            <person name="Jen D."/>
            <person name="Larson L."/>
            <person name="Mehta T."/>
            <person name="Neiman D."/>
            <person name="Pearson M."/>
            <person name="Roberts A."/>
            <person name="Saif S."/>
            <person name="Shea T."/>
            <person name="Shenoy N."/>
            <person name="Sisk P."/>
            <person name="Stolte C."/>
            <person name="Sykes S."/>
            <person name="Walk T."/>
            <person name="White J."/>
            <person name="Yandava C."/>
            <person name="Haas B."/>
            <person name="Nusbaum C."/>
            <person name="Birren B."/>
        </authorList>
    </citation>
    <scope>NUCLEOTIDE SEQUENCE</scope>
    <source>
        <strain evidence="12">ATCC 64411</strain>
    </source>
</reference>
<evidence type="ECO:0000256" key="9">
    <source>
        <dbReference type="PROSITE-ProRule" id="PRU00469"/>
    </source>
</evidence>
<keyword evidence="9" id="KW-0863">Zinc-finger</keyword>
<keyword evidence="14" id="KW-1185">Reference proteome</keyword>
<dbReference type="FunFam" id="1.10.472.170:FF:000001">
    <property type="entry name" value="Transcription initiation factor IIB"/>
    <property type="match status" value="1"/>
</dbReference>
<dbReference type="EMBL" id="GL876968">
    <property type="protein sequence ID" value="KLU84682.1"/>
    <property type="molecule type" value="Genomic_DNA"/>
</dbReference>
<dbReference type="GO" id="GO:0097550">
    <property type="term" value="C:transcription preinitiation complex"/>
    <property type="evidence" value="ECO:0007669"/>
    <property type="project" value="TreeGrafter"/>
</dbReference>
<evidence type="ECO:0000256" key="8">
    <source>
        <dbReference type="ARBA" id="ARBA00066213"/>
    </source>
</evidence>
<keyword evidence="5" id="KW-0804">Transcription</keyword>
<keyword evidence="9" id="KW-0479">Metal-binding</keyword>
<dbReference type="AlphaFoldDB" id="A0A0C4DUS8"/>
<evidence type="ECO:0000256" key="1">
    <source>
        <dbReference type="ARBA" id="ARBA00010857"/>
    </source>
</evidence>
<dbReference type="Pfam" id="PF08271">
    <property type="entry name" value="Zn_Ribbon_TF"/>
    <property type="match status" value="1"/>
</dbReference>
<reference evidence="12" key="3">
    <citation type="submission" date="2011-03" db="EMBL/GenBank/DDBJ databases">
        <title>Annotation of Magnaporthe poae ATCC 64411.</title>
        <authorList>
            <person name="Ma L.-J."/>
            <person name="Dead R."/>
            <person name="Young S.K."/>
            <person name="Zeng Q."/>
            <person name="Gargeya S."/>
            <person name="Fitzgerald M."/>
            <person name="Haas B."/>
            <person name="Abouelleil A."/>
            <person name="Alvarado L."/>
            <person name="Arachchi H.M."/>
            <person name="Berlin A."/>
            <person name="Brown A."/>
            <person name="Chapman S.B."/>
            <person name="Chen Z."/>
            <person name="Dunbar C."/>
            <person name="Freedman E."/>
            <person name="Gearin G."/>
            <person name="Gellesch M."/>
            <person name="Goldberg J."/>
            <person name="Griggs A."/>
            <person name="Gujja S."/>
            <person name="Heiman D."/>
            <person name="Howarth C."/>
            <person name="Larson L."/>
            <person name="Lui A."/>
            <person name="MacDonald P.J.P."/>
            <person name="Mehta T."/>
            <person name="Montmayeur A."/>
            <person name="Murphy C."/>
            <person name="Neiman D."/>
            <person name="Pearson M."/>
            <person name="Priest M."/>
            <person name="Roberts A."/>
            <person name="Saif S."/>
            <person name="Shea T."/>
            <person name="Shenoy N."/>
            <person name="Sisk P."/>
            <person name="Stolte C."/>
            <person name="Sykes S."/>
            <person name="Yandava C."/>
            <person name="Wortman J."/>
            <person name="Nusbaum C."/>
            <person name="Birren B."/>
        </authorList>
    </citation>
    <scope>NUCLEOTIDE SEQUENCE</scope>
    <source>
        <strain evidence="12">ATCC 64411</strain>
    </source>
</reference>
<evidence type="ECO:0000256" key="6">
    <source>
        <dbReference type="ARBA" id="ARBA00031706"/>
    </source>
</evidence>
<dbReference type="Gene3D" id="1.10.472.10">
    <property type="entry name" value="Cyclin-like"/>
    <property type="match status" value="1"/>
</dbReference>
<dbReference type="FunFam" id="2.20.25.10:FF:000036">
    <property type="entry name" value="Transcription initiation factor IIB"/>
    <property type="match status" value="1"/>
</dbReference>
<evidence type="ECO:0000256" key="3">
    <source>
        <dbReference type="ARBA" id="ARBA00022737"/>
    </source>
</evidence>
<dbReference type="GO" id="GO:0017025">
    <property type="term" value="F:TBP-class protein binding"/>
    <property type="evidence" value="ECO:0007669"/>
    <property type="project" value="InterPro"/>
</dbReference>
<evidence type="ECO:0000313" key="14">
    <source>
        <dbReference type="Proteomes" id="UP000011715"/>
    </source>
</evidence>
<evidence type="ECO:0000256" key="2">
    <source>
        <dbReference type="ARBA" id="ARBA00013932"/>
    </source>
</evidence>
<sequence length="347" mass="37422">MATAGGGPDVSPYEADLNNIVQCKDCDAPTALIEEFSSGDLICSQCGLVVGDRIVDTRSEWRTFANDEGGDDPSRVGDAGDPIWNDNSLETKIDTSRGQNASGRTIGRLNNANKKTQNDRGQAGLQASFAKISEHVDKLSGGKPVLDYARHLFKMVDDAKFLKGKSPEAVVAGCIFIACRANNVGRTFREIHALTSVSKKEIGRVYKSLEEFVKRNPEATKNGLSNNADEDAKGPTGAEELCTRYCASLGFKQHYFAEKISRRLAEKSSMVADLAGRSPLSVAAACIYMASYLIADPKSSKEIAQTAGVSDGTIKTAYRFLFQAKDQLVEAGWNLPPEGGIQNLPQN</sequence>